<feature type="transmembrane region" description="Helical" evidence="6">
    <location>
        <begin position="209"/>
        <end position="230"/>
    </location>
</feature>
<organism evidence="7 8">
    <name type="scientific">Saprolegnia parasitica (strain CBS 223.65)</name>
    <dbReference type="NCBI Taxonomy" id="695850"/>
    <lineage>
        <taxon>Eukaryota</taxon>
        <taxon>Sar</taxon>
        <taxon>Stramenopiles</taxon>
        <taxon>Oomycota</taxon>
        <taxon>Saprolegniomycetes</taxon>
        <taxon>Saprolegniales</taxon>
        <taxon>Saprolegniaceae</taxon>
        <taxon>Saprolegnia</taxon>
    </lineage>
</organism>
<evidence type="ECO:0000256" key="1">
    <source>
        <dbReference type="ARBA" id="ARBA00004141"/>
    </source>
</evidence>
<comment type="subcellular location">
    <subcellularLocation>
        <location evidence="1">Membrane</location>
        <topology evidence="1">Multi-pass membrane protein</topology>
    </subcellularLocation>
</comment>
<dbReference type="RefSeq" id="XP_012205094.1">
    <property type="nucleotide sequence ID" value="XM_012349704.1"/>
</dbReference>
<name>A0A067C4U9_SAPPC</name>
<dbReference type="InterPro" id="IPR005178">
    <property type="entry name" value="Ostalpha/TMEM184C"/>
</dbReference>
<dbReference type="OrthoDB" id="5348404at2759"/>
<evidence type="ECO:0000256" key="4">
    <source>
        <dbReference type="ARBA" id="ARBA00023136"/>
    </source>
</evidence>
<reference evidence="7 8" key="1">
    <citation type="journal article" date="2013" name="PLoS Genet.">
        <title>Distinctive expansion of potential virulence genes in the genome of the oomycete fish pathogen Saprolegnia parasitica.</title>
        <authorList>
            <person name="Jiang R.H."/>
            <person name="de Bruijn I."/>
            <person name="Haas B.J."/>
            <person name="Belmonte R."/>
            <person name="Lobach L."/>
            <person name="Christie J."/>
            <person name="van den Ackerveken G."/>
            <person name="Bottin A."/>
            <person name="Bulone V."/>
            <person name="Diaz-Moreno S.M."/>
            <person name="Dumas B."/>
            <person name="Fan L."/>
            <person name="Gaulin E."/>
            <person name="Govers F."/>
            <person name="Grenville-Briggs L.J."/>
            <person name="Horner N.R."/>
            <person name="Levin J.Z."/>
            <person name="Mammella M."/>
            <person name="Meijer H.J."/>
            <person name="Morris P."/>
            <person name="Nusbaum C."/>
            <person name="Oome S."/>
            <person name="Phillips A.J."/>
            <person name="van Rooyen D."/>
            <person name="Rzeszutek E."/>
            <person name="Saraiva M."/>
            <person name="Secombes C.J."/>
            <person name="Seidl M.F."/>
            <person name="Snel B."/>
            <person name="Stassen J.H."/>
            <person name="Sykes S."/>
            <person name="Tripathy S."/>
            <person name="van den Berg H."/>
            <person name="Vega-Arreguin J.C."/>
            <person name="Wawra S."/>
            <person name="Young S.K."/>
            <person name="Zeng Q."/>
            <person name="Dieguez-Uribeondo J."/>
            <person name="Russ C."/>
            <person name="Tyler B.M."/>
            <person name="van West P."/>
        </authorList>
    </citation>
    <scope>NUCLEOTIDE SEQUENCE [LARGE SCALE GENOMIC DNA]</scope>
    <source>
        <strain evidence="7 8">CBS 223.65</strain>
    </source>
</reference>
<evidence type="ECO:0000313" key="7">
    <source>
        <dbReference type="EMBL" id="KDO24150.1"/>
    </source>
</evidence>
<keyword evidence="4 6" id="KW-0472">Membrane</keyword>
<dbReference type="AlphaFoldDB" id="A0A067C4U9"/>
<gene>
    <name evidence="7" type="ORF">SPRG_10577</name>
</gene>
<feature type="transmembrane region" description="Helical" evidence="6">
    <location>
        <begin position="136"/>
        <end position="159"/>
    </location>
</feature>
<evidence type="ECO:0000256" key="5">
    <source>
        <dbReference type="SAM" id="MobiDB-lite"/>
    </source>
</evidence>
<feature type="transmembrane region" description="Helical" evidence="6">
    <location>
        <begin position="6"/>
        <end position="24"/>
    </location>
</feature>
<evidence type="ECO:0000256" key="2">
    <source>
        <dbReference type="ARBA" id="ARBA00022692"/>
    </source>
</evidence>
<sequence>MDLQLVMLGVSSALTLFSFLLSSWHVWSHHTYYEAATRLRRDVRCILLFVPVSIATTYVKLAFPTTKLLFATLRNCCEPVVLYAFYDFLVIWLGGPSVLVESLRGKRQVRHWAGVQYYLEPWPMNSIFLRLTAAGILQYIAVKLAVTFLIVVSSLLGIYGDGEMFNPLRTYGYLCVVLTLSQLWVLYCLVLFYLATVDELRPMRPLPKFLAITAVLFFTSWQGMLLEIVAHSTDRWNAVAFSVLSVESLLVAIVHLVVYDVADFVRINKWHYGEGGGTCVASNFAALPAAMAADVKDAAETMRKDDLGGTILTKKQLLAAAFDEYTPTSSPFASPTSSGTANETTYLL</sequence>
<feature type="transmembrane region" description="Helical" evidence="6">
    <location>
        <begin position="83"/>
        <end position="100"/>
    </location>
</feature>
<dbReference type="STRING" id="695850.A0A067C4U9"/>
<keyword evidence="2 6" id="KW-0812">Transmembrane</keyword>
<accession>A0A067C4U9</accession>
<dbReference type="Pfam" id="PF03619">
    <property type="entry name" value="Solute_trans_a"/>
    <property type="match status" value="1"/>
</dbReference>
<feature type="transmembrane region" description="Helical" evidence="6">
    <location>
        <begin position="171"/>
        <end position="197"/>
    </location>
</feature>
<feature type="transmembrane region" description="Helical" evidence="6">
    <location>
        <begin position="45"/>
        <end position="63"/>
    </location>
</feature>
<dbReference type="KEGG" id="spar:SPRG_10577"/>
<dbReference type="PANTHER" id="PTHR23423">
    <property type="entry name" value="ORGANIC SOLUTE TRANSPORTER-RELATED"/>
    <property type="match status" value="1"/>
</dbReference>
<dbReference type="VEuPathDB" id="FungiDB:SPRG_10577"/>
<dbReference type="GeneID" id="24132679"/>
<dbReference type="SMART" id="SM01417">
    <property type="entry name" value="Solute_trans_a"/>
    <property type="match status" value="1"/>
</dbReference>
<evidence type="ECO:0000313" key="8">
    <source>
        <dbReference type="Proteomes" id="UP000030745"/>
    </source>
</evidence>
<feature type="compositionally biased region" description="Polar residues" evidence="5">
    <location>
        <begin position="339"/>
        <end position="348"/>
    </location>
</feature>
<proteinExistence type="predicted"/>
<evidence type="ECO:0000256" key="6">
    <source>
        <dbReference type="SAM" id="Phobius"/>
    </source>
</evidence>
<protein>
    <submittedName>
        <fullName evidence="7">Uncharacterized protein</fullName>
    </submittedName>
</protein>
<dbReference type="Proteomes" id="UP000030745">
    <property type="component" value="Unassembled WGS sequence"/>
</dbReference>
<feature type="region of interest" description="Disordered" evidence="5">
    <location>
        <begin position="327"/>
        <end position="348"/>
    </location>
</feature>
<keyword evidence="8" id="KW-1185">Reference proteome</keyword>
<feature type="compositionally biased region" description="Low complexity" evidence="5">
    <location>
        <begin position="327"/>
        <end position="338"/>
    </location>
</feature>
<keyword evidence="3 6" id="KW-1133">Transmembrane helix</keyword>
<feature type="transmembrane region" description="Helical" evidence="6">
    <location>
        <begin position="236"/>
        <end position="259"/>
    </location>
</feature>
<dbReference type="GO" id="GO:0016020">
    <property type="term" value="C:membrane"/>
    <property type="evidence" value="ECO:0007669"/>
    <property type="project" value="UniProtKB-SubCell"/>
</dbReference>
<dbReference type="EMBL" id="KK583245">
    <property type="protein sequence ID" value="KDO24150.1"/>
    <property type="molecule type" value="Genomic_DNA"/>
</dbReference>
<evidence type="ECO:0000256" key="3">
    <source>
        <dbReference type="ARBA" id="ARBA00022989"/>
    </source>
</evidence>